<sequence>MWEPLPLIVYGYAIHPLAPSRRDTKISSRHRLSTVTEASTDDHSVLRDVVTLEVGDEVYAFEKYTPKGKECDGPWYRGYVVCTARRPSVAWSIATDSPKAPMKTEELQQVFIGIFPASHIYVRDELSDAEGLLPDLMSQLNGGQNGHTNGHAGSHMSGGSGDLFMNWNREKTGMGMDTLKEEDEELDPYMSRKSFRLGPPPDQANSSRAGLPVYSTSVRSLSPAESSVLKPLPPRPSLKSGDDTASGAIQPIIDEIASALREWHMLMFQYLARRDYKLFHIVKEHIEALHSGRRQLLAQTLSAEETINMRYDCVARLVSGNIVQGLDVIVRHPTWGGLVTVDVEGDIDTRTWVSAVRMYAMQVSLAYMNVSLDDTKSISLGQSAEYVQGPLPTPAHSAFPESTQNGRSRSLSCLAPSRSQKQFTARFYHVYLDLRAFVASPCAPGETAELFFSLYRKQGIQFVTEEFCVVLNHNGVLARDPSNRIRTLFMDLAPTDVQDPVYLVCRIVRNGALKIGNGVGSDGNRRSDTLPRNDTITWNEPLSPQRSPLSSDTGSQFRRPFGCAVLELTQLTKMVADNADVSPLREHNMPIFIPTNEISFSMLHQNIINSNTREYEKSSRAEMLAVSVKVFRGEAETITRENMSLLQGVPPTLRLGFPDVVFPGDQRNELYIKLWCGDFSSNHGNSSRLSMANFARGQMGPTANNIQVTVEVKDKNGKTVENVISQGSGEPLMTQFHSMVFQRCNEPTFGELIKLQLPPKGSPQWHLFFTFRNRTGRERPSSSRPAIDTGDRPFAFAFQHLFLESSAFVEDGSHTLIMYRADKLSQITASQYLAAPSSLPAGQRFDQLAIDPETLRLAPPMRDTLTIRSSLCSTRFTHNSVLLQMLNWEKIVDRDALASVLTQFTFVGEVEIVKFLRDIFDALFGILVSPGNQAGEIDHLVFNALVTVLGIIQDRRFSNFQPVLDVYIEKHFNCASASSHIVHSMNRLFANPTASETASPLRAALKVWHYVFKLIARSRELQKAKELGMGGGATAEHLESTFKRELRSHLHEVTRMMSASSPPAIIGTQTIALQHFTSILPELAKIFTTVELVSITTTFANAVTVGKGKIVIWKLIMYLQIVKGFLFDIPESRPLLVEAVVIWIKPHFGRYDEYAHTLSNDPESVRDAARVNWLESIRLCITIVAIMLDKLQQYLVSPSIVTDKHLYTREQENVESLLPLLPRLLESYREFQSAGSRKVLERSRSSTTHKATAPVTFPESYPFSLISLLPENPRTASLATTRDSETLFNPALGETAIVFLVLILSSPTKHILNFLELSLDIEGRDRFINLISLLFKVGTSILDNDAFPKTWLNVNILAHKVLIKMMEPIARILEKEFIPTQDSETQFNGNLWREGLSMLLRLLSSDQLVIEEFSPQKRRAVWRLAGDIRGEGASILLNLWQALGWSEHAMTSGEPSIRYGGYQVYLHALVGHVVNLCLSHHDQLRNNAVQILFSMIVSEYHSAGHFDAIEHELVTRLDSLFMSDSKGDDISRAFFIGQLRHLFETTDVDEQLRERVSSFLDSVDLFLELLLSVRALPEGEEYADDRVIATLRLMNFIRRIGRDEIYIKYVHQLVNMHLQAQNYVEAALTLKLHSDLHEWDLHNFIPPMEDLGLPQQSHFHRKETLCLLILDYLGKGKAWESAIQICKELAYQHAEVTFNYGRLSEILRHEAALLEHIITEQRYYPDYYRVTFYGNFPAAIRDKRFIYRGYEWEKFGAFCERMLNKHPGAQLLKTPGDPPVDIRFGNEQYIQCTVVTPEPNRQLPIFTNPDVPLAVRTYYEHCDINLFSSTRQVKKTSRDGVEEIWLEKTYLTTEEAFPTVLRRSEVVNLEVVEISPLENALLEVETKTKELTALNLKYRSLAKTSQDVSTNALAMCLNSAVDAPLNTGVASYRETFFSPDYIARNPDRAELVEKLRLAIDEQVRVIDDCLKLHGLLCPPEFIPFHETLEKFFKKNFRDEIRRLAMDGTSESSLALPESLKVSTSNMSQYQTSGYEESLARSTSSTSTTKPTPSSLPPLNVGHPAITPGIFTSHPPPSPIAPTPTKQTPLQRHLAHLARHGFGGVASAPGEAGGSDSVSAGSPHNSIVNVGNGNGIHTSNAAQTSGASVAASTIGSMGSLGSLKGRFSRFGSLSFGRRGASSS</sequence>
<organism evidence="1 2">
    <name type="scientific">Pluteus cervinus</name>
    <dbReference type="NCBI Taxonomy" id="181527"/>
    <lineage>
        <taxon>Eukaryota</taxon>
        <taxon>Fungi</taxon>
        <taxon>Dikarya</taxon>
        <taxon>Basidiomycota</taxon>
        <taxon>Agaricomycotina</taxon>
        <taxon>Agaricomycetes</taxon>
        <taxon>Agaricomycetidae</taxon>
        <taxon>Agaricales</taxon>
        <taxon>Pluteineae</taxon>
        <taxon>Pluteaceae</taxon>
        <taxon>Pluteus</taxon>
    </lineage>
</organism>
<evidence type="ECO:0000313" key="2">
    <source>
        <dbReference type="Proteomes" id="UP000308600"/>
    </source>
</evidence>
<reference evidence="1 2" key="1">
    <citation type="journal article" date="2019" name="Nat. Ecol. Evol.">
        <title>Megaphylogeny resolves global patterns of mushroom evolution.</title>
        <authorList>
            <person name="Varga T."/>
            <person name="Krizsan K."/>
            <person name="Foldi C."/>
            <person name="Dima B."/>
            <person name="Sanchez-Garcia M."/>
            <person name="Sanchez-Ramirez S."/>
            <person name="Szollosi G.J."/>
            <person name="Szarkandi J.G."/>
            <person name="Papp V."/>
            <person name="Albert L."/>
            <person name="Andreopoulos W."/>
            <person name="Angelini C."/>
            <person name="Antonin V."/>
            <person name="Barry K.W."/>
            <person name="Bougher N.L."/>
            <person name="Buchanan P."/>
            <person name="Buyck B."/>
            <person name="Bense V."/>
            <person name="Catcheside P."/>
            <person name="Chovatia M."/>
            <person name="Cooper J."/>
            <person name="Damon W."/>
            <person name="Desjardin D."/>
            <person name="Finy P."/>
            <person name="Geml J."/>
            <person name="Haridas S."/>
            <person name="Hughes K."/>
            <person name="Justo A."/>
            <person name="Karasinski D."/>
            <person name="Kautmanova I."/>
            <person name="Kiss B."/>
            <person name="Kocsube S."/>
            <person name="Kotiranta H."/>
            <person name="LaButti K.M."/>
            <person name="Lechner B.E."/>
            <person name="Liimatainen K."/>
            <person name="Lipzen A."/>
            <person name="Lukacs Z."/>
            <person name="Mihaltcheva S."/>
            <person name="Morgado L.N."/>
            <person name="Niskanen T."/>
            <person name="Noordeloos M.E."/>
            <person name="Ohm R.A."/>
            <person name="Ortiz-Santana B."/>
            <person name="Ovrebo C."/>
            <person name="Racz N."/>
            <person name="Riley R."/>
            <person name="Savchenko A."/>
            <person name="Shiryaev A."/>
            <person name="Soop K."/>
            <person name="Spirin V."/>
            <person name="Szebenyi C."/>
            <person name="Tomsovsky M."/>
            <person name="Tulloss R.E."/>
            <person name="Uehling J."/>
            <person name="Grigoriev I.V."/>
            <person name="Vagvolgyi C."/>
            <person name="Papp T."/>
            <person name="Martin F.M."/>
            <person name="Miettinen O."/>
            <person name="Hibbett D.S."/>
            <person name="Nagy L.G."/>
        </authorList>
    </citation>
    <scope>NUCLEOTIDE SEQUENCE [LARGE SCALE GENOMIC DNA]</scope>
    <source>
        <strain evidence="1 2">NL-1719</strain>
    </source>
</reference>
<dbReference type="EMBL" id="ML208263">
    <property type="protein sequence ID" value="TFK75303.1"/>
    <property type="molecule type" value="Genomic_DNA"/>
</dbReference>
<protein>
    <submittedName>
        <fullName evidence="1">Cytoplasmic protein</fullName>
    </submittedName>
</protein>
<proteinExistence type="predicted"/>
<evidence type="ECO:0000313" key="1">
    <source>
        <dbReference type="EMBL" id="TFK75303.1"/>
    </source>
</evidence>
<accession>A0ACD3BB65</accession>
<name>A0ACD3BB65_9AGAR</name>
<gene>
    <name evidence="1" type="ORF">BDN72DRAFT_810821</name>
</gene>
<dbReference type="Proteomes" id="UP000308600">
    <property type="component" value="Unassembled WGS sequence"/>
</dbReference>
<keyword evidence="2" id="KW-1185">Reference proteome</keyword>